<evidence type="ECO:0000256" key="3">
    <source>
        <dbReference type="ARBA" id="ARBA00022448"/>
    </source>
</evidence>
<evidence type="ECO:0008006" key="11">
    <source>
        <dbReference type="Google" id="ProtNLM"/>
    </source>
</evidence>
<comment type="subcellular location">
    <subcellularLocation>
        <location evidence="1">Membrane</location>
        <topology evidence="1">Multi-pass membrane protein</topology>
    </subcellularLocation>
</comment>
<evidence type="ECO:0000256" key="6">
    <source>
        <dbReference type="ARBA" id="ARBA00023136"/>
    </source>
</evidence>
<feature type="region of interest" description="Disordered" evidence="7">
    <location>
        <begin position="327"/>
        <end position="381"/>
    </location>
</feature>
<evidence type="ECO:0000313" key="10">
    <source>
        <dbReference type="Proteomes" id="UP000319257"/>
    </source>
</evidence>
<feature type="transmembrane region" description="Helical" evidence="8">
    <location>
        <begin position="728"/>
        <end position="749"/>
    </location>
</feature>
<evidence type="ECO:0000256" key="5">
    <source>
        <dbReference type="ARBA" id="ARBA00022989"/>
    </source>
</evidence>
<dbReference type="InterPro" id="IPR015915">
    <property type="entry name" value="Kelch-typ_b-propeller"/>
</dbReference>
<evidence type="ECO:0000256" key="2">
    <source>
        <dbReference type="ARBA" id="ARBA00006279"/>
    </source>
</evidence>
<dbReference type="Pfam" id="PF24681">
    <property type="entry name" value="Kelch_KLHDC2_KLHL20_DRC7"/>
    <property type="match status" value="1"/>
</dbReference>
<gene>
    <name evidence="9" type="ORF">E0L32_006303</name>
</gene>
<dbReference type="InterPro" id="IPR009716">
    <property type="entry name" value="Ferroportin-1"/>
</dbReference>
<accession>A0A507B9Q5</accession>
<name>A0A507B9Q5_9PEZI</name>
<feature type="compositionally biased region" description="Basic and acidic residues" evidence="7">
    <location>
        <begin position="327"/>
        <end position="337"/>
    </location>
</feature>
<dbReference type="SUPFAM" id="SSF117281">
    <property type="entry name" value="Kelch motif"/>
    <property type="match status" value="1"/>
</dbReference>
<evidence type="ECO:0000313" key="9">
    <source>
        <dbReference type="EMBL" id="TPX13330.1"/>
    </source>
</evidence>
<proteinExistence type="inferred from homology"/>
<comment type="caution">
    <text evidence="9">The sequence shown here is derived from an EMBL/GenBank/DDBJ whole genome shotgun (WGS) entry which is preliminary data.</text>
</comment>
<evidence type="ECO:0000256" key="7">
    <source>
        <dbReference type="SAM" id="MobiDB-lite"/>
    </source>
</evidence>
<dbReference type="AlphaFoldDB" id="A0A507B9Q5"/>
<organism evidence="9 10">
    <name type="scientific">Thyridium curvatum</name>
    <dbReference type="NCBI Taxonomy" id="1093900"/>
    <lineage>
        <taxon>Eukaryota</taxon>
        <taxon>Fungi</taxon>
        <taxon>Dikarya</taxon>
        <taxon>Ascomycota</taxon>
        <taxon>Pezizomycotina</taxon>
        <taxon>Sordariomycetes</taxon>
        <taxon>Sordariomycetidae</taxon>
        <taxon>Thyridiales</taxon>
        <taxon>Thyridiaceae</taxon>
        <taxon>Thyridium</taxon>
    </lineage>
</organism>
<protein>
    <recommendedName>
        <fullName evidence="11">Solute carrier family 40 protein</fullName>
    </recommendedName>
</protein>
<dbReference type="SUPFAM" id="SSF103473">
    <property type="entry name" value="MFS general substrate transporter"/>
    <property type="match status" value="1"/>
</dbReference>
<feature type="transmembrane region" description="Helical" evidence="8">
    <location>
        <begin position="827"/>
        <end position="849"/>
    </location>
</feature>
<evidence type="ECO:0000256" key="8">
    <source>
        <dbReference type="SAM" id="Phobius"/>
    </source>
</evidence>
<feature type="transmembrane region" description="Helical" evidence="8">
    <location>
        <begin position="564"/>
        <end position="581"/>
    </location>
</feature>
<feature type="transmembrane region" description="Helical" evidence="8">
    <location>
        <begin position="663"/>
        <end position="689"/>
    </location>
</feature>
<reference evidence="9 10" key="1">
    <citation type="submission" date="2019-06" db="EMBL/GenBank/DDBJ databases">
        <title>Draft genome sequence of the filamentous fungus Phialemoniopsis curvata isolated from diesel fuel.</title>
        <authorList>
            <person name="Varaljay V.A."/>
            <person name="Lyon W.J."/>
            <person name="Crouch A.L."/>
            <person name="Drake C.E."/>
            <person name="Hollomon J.M."/>
            <person name="Nadeau L.J."/>
            <person name="Nunn H.S."/>
            <person name="Stevenson B.S."/>
            <person name="Bojanowski C.L."/>
            <person name="Crookes-Goodson W.J."/>
        </authorList>
    </citation>
    <scope>NUCLEOTIDE SEQUENCE [LARGE SCALE GENOMIC DNA]</scope>
    <source>
        <strain evidence="9 10">D216</strain>
    </source>
</reference>
<keyword evidence="4 8" id="KW-0812">Transmembrane</keyword>
<dbReference type="GO" id="GO:0005381">
    <property type="term" value="F:iron ion transmembrane transporter activity"/>
    <property type="evidence" value="ECO:0007669"/>
    <property type="project" value="InterPro"/>
</dbReference>
<keyword evidence="6 8" id="KW-0472">Membrane</keyword>
<comment type="similarity">
    <text evidence="2">Belongs to the ferroportin (FP) (TC 2.A.100) family. SLC40A subfamily.</text>
</comment>
<keyword evidence="3" id="KW-0813">Transport</keyword>
<dbReference type="RefSeq" id="XP_030995041.1">
    <property type="nucleotide sequence ID" value="XM_031140921.1"/>
</dbReference>
<dbReference type="EMBL" id="SKBQ01000035">
    <property type="protein sequence ID" value="TPX13330.1"/>
    <property type="molecule type" value="Genomic_DNA"/>
</dbReference>
<sequence length="875" mass="95304">MARLTGTWRLIASTPRLQRSSQALSVFGTRAYIFGGELQPRQPIDNQVDVVELQSSDSSKATSTLATASDAPSPRVGSPSAVARDGLYIFSGRGGVAMAPVEECGALWRFDRQSQSWECLKPADSSASCPAGRSYHCLTSDSLDTIYVHAGCPEKGRLADLWSFDLESRVWTELPAAPAPARGGASIAWADDKVYRMNGFDGSTEQGGAVDVYDTASQAWSTIVFKPDGVEGPEPRSVSALMVVKIQRKNYLVTLFGEHDPSSLGHAGAGKMLADVWAFDIDGKAWTKVEFAGESPAPRGWFDADVASIVGENDRVIVHGGLAEDNSRLGDQVERMASESQSGTSGPGTGATECQDQLDVHRPGPTHHHVSRSASPPVLTSDGDLVRYEAEPSMILNPESEHPLNFHDTVPRAVEIRLYVSHFLSTWNSRLFEFAAVLFLASIYPHTLLPLSVYALVRNAAAILLAQSVGSLIDHAHRLAVVRASIIGQRLAVAGSCALFWAMEEKRVQSRAMNGLFALSVVLACVEKLCSLMNLVAVERDWVVVITEGDETARRVLNARIRRIDLFCKLIGPLFISTVMISSTSIAIWTTLAMNLLSVFVEMVSIGQVFKRVPALSLRGDLVDRQDQATTDRPPSGISSVLKSWTYRILPISSLPFYFRHPAFLPSFALALLYFTVLSFSGQMITYLISVGYTSLHVGIARTVSTILELSATWVAPYLMKKIGTIRGGIWSISWQAAWLGGALAFFFAGDHTLGTYGLAPATGLAVGVALSRVGLWGYDLCAQNIIQDEVEAQFRGTFSTVEASFQNLFELLSYASTIIFSRPDQFRWPVIISVVAVYAAGGLYTAFVRKRRGHLLHMPPCLNSEKITLRQDRA</sequence>
<dbReference type="Pfam" id="PF06963">
    <property type="entry name" value="FPN1"/>
    <property type="match status" value="1"/>
</dbReference>
<dbReference type="InterPro" id="IPR036259">
    <property type="entry name" value="MFS_trans_sf"/>
</dbReference>
<dbReference type="GO" id="GO:0016020">
    <property type="term" value="C:membrane"/>
    <property type="evidence" value="ECO:0007669"/>
    <property type="project" value="UniProtKB-SubCell"/>
</dbReference>
<dbReference type="PANTHER" id="PTHR11660:SF57">
    <property type="entry name" value="SOLUTE CARRIER FAMILY 40 MEMBER"/>
    <property type="match status" value="1"/>
</dbReference>
<dbReference type="PANTHER" id="PTHR11660">
    <property type="entry name" value="SOLUTE CARRIER FAMILY 40 MEMBER"/>
    <property type="match status" value="1"/>
</dbReference>
<dbReference type="Gene3D" id="2.120.10.80">
    <property type="entry name" value="Kelch-type beta propeller"/>
    <property type="match status" value="2"/>
</dbReference>
<feature type="transmembrane region" description="Helical" evidence="8">
    <location>
        <begin position="431"/>
        <end position="449"/>
    </location>
</feature>
<keyword evidence="10" id="KW-1185">Reference proteome</keyword>
<evidence type="ECO:0000256" key="4">
    <source>
        <dbReference type="ARBA" id="ARBA00022692"/>
    </source>
</evidence>
<dbReference type="STRING" id="1093900.A0A507B9Q5"/>
<dbReference type="OrthoDB" id="648861at2759"/>
<dbReference type="CDD" id="cd17480">
    <property type="entry name" value="MFS_SLC40A1_like"/>
    <property type="match status" value="1"/>
</dbReference>
<evidence type="ECO:0000256" key="1">
    <source>
        <dbReference type="ARBA" id="ARBA00004141"/>
    </source>
</evidence>
<dbReference type="Proteomes" id="UP000319257">
    <property type="component" value="Unassembled WGS sequence"/>
</dbReference>
<dbReference type="InParanoid" id="A0A507B9Q5"/>
<keyword evidence="5 8" id="KW-1133">Transmembrane helix</keyword>
<dbReference type="GeneID" id="41973750"/>